<dbReference type="Proteomes" id="UP000019460">
    <property type="component" value="Unassembled WGS sequence"/>
</dbReference>
<gene>
    <name evidence="1" type="ORF">D779_4048</name>
</gene>
<reference evidence="1 2" key="1">
    <citation type="submission" date="2012-11" db="EMBL/GenBank/DDBJ databases">
        <title>Genome assembly of Thiorhodococcus sp. AK35.</title>
        <authorList>
            <person name="Nupur N."/>
            <person name="Khatri I."/>
            <person name="Subramanian S."/>
            <person name="Pinnaka A."/>
        </authorList>
    </citation>
    <scope>NUCLEOTIDE SEQUENCE [LARGE SCALE GENOMIC DNA]</scope>
    <source>
        <strain evidence="1 2">AK35</strain>
    </source>
</reference>
<comment type="caution">
    <text evidence="1">The sequence shown here is derived from an EMBL/GenBank/DDBJ whole genome shotgun (WGS) entry which is preliminary data.</text>
</comment>
<accession>W9VQA1</accession>
<evidence type="ECO:0000313" key="1">
    <source>
        <dbReference type="EMBL" id="EXJ12630.1"/>
    </source>
</evidence>
<dbReference type="EMBL" id="AONC01000085">
    <property type="protein sequence ID" value="EXJ12630.1"/>
    <property type="molecule type" value="Genomic_DNA"/>
</dbReference>
<evidence type="ECO:0000313" key="2">
    <source>
        <dbReference type="Proteomes" id="UP000019460"/>
    </source>
</evidence>
<dbReference type="STRING" id="1249627.D779_4048"/>
<keyword evidence="2" id="KW-1185">Reference proteome</keyword>
<proteinExistence type="predicted"/>
<dbReference type="AlphaFoldDB" id="W9VQA1"/>
<protein>
    <submittedName>
        <fullName evidence="1">Uncharacterized protein</fullName>
    </submittedName>
</protein>
<organism evidence="1 2">
    <name type="scientific">Imhoffiella purpurea</name>
    <dbReference type="NCBI Taxonomy" id="1249627"/>
    <lineage>
        <taxon>Bacteria</taxon>
        <taxon>Pseudomonadati</taxon>
        <taxon>Pseudomonadota</taxon>
        <taxon>Gammaproteobacteria</taxon>
        <taxon>Chromatiales</taxon>
        <taxon>Chromatiaceae</taxon>
        <taxon>Imhoffiella</taxon>
    </lineage>
</organism>
<name>W9VQA1_9GAMM</name>
<sequence length="61" mass="7068">MRQDDVIDDLRVCPPLRRKGDRGPPAHPLSVEKGRVWPMYMRYVIVMAGRTRSNSDAVHQH</sequence>